<protein>
    <recommendedName>
        <fullName evidence="3">DUF1857-domain-containing protein</fullName>
    </recommendedName>
</protein>
<evidence type="ECO:0000313" key="1">
    <source>
        <dbReference type="EMBL" id="EIN05083.1"/>
    </source>
</evidence>
<dbReference type="AlphaFoldDB" id="R7S4C8"/>
<dbReference type="InterPro" id="IPR015075">
    <property type="entry name" value="AtaL"/>
</dbReference>
<sequence>MPVVKSISATRPVNPPGCSTVLTEAQLWAGLEIKIRDPTTFVETVTYCELAEDHGDQIVRKVKFGNDPELVSEPCWFYPNTMARGTYPNGGFVEDVVSYGPNDELYLSFNCIDVLPGELNGGPEPPPPNVVAARVGAEIERALRRIRELVEDGTITA</sequence>
<dbReference type="RefSeq" id="XP_007387486.1">
    <property type="nucleotide sequence ID" value="XM_007387424.1"/>
</dbReference>
<dbReference type="HOGENOM" id="CLU_111642_2_0_1"/>
<evidence type="ECO:0000313" key="2">
    <source>
        <dbReference type="Proteomes" id="UP000054196"/>
    </source>
</evidence>
<proteinExistence type="predicted"/>
<dbReference type="Pfam" id="PF08982">
    <property type="entry name" value="AtaL"/>
    <property type="match status" value="1"/>
</dbReference>
<accession>R7S4C8</accession>
<dbReference type="GeneID" id="18881559"/>
<dbReference type="KEGG" id="psq:PUNSTDRAFT_146010"/>
<dbReference type="EMBL" id="JH687551">
    <property type="protein sequence ID" value="EIN05083.1"/>
    <property type="molecule type" value="Genomic_DNA"/>
</dbReference>
<dbReference type="InterPro" id="IPR023393">
    <property type="entry name" value="START-like_dom_sf"/>
</dbReference>
<gene>
    <name evidence="1" type="ORF">PUNSTDRAFT_146010</name>
</gene>
<dbReference type="Gene3D" id="3.30.530.20">
    <property type="match status" value="1"/>
</dbReference>
<organism evidence="1 2">
    <name type="scientific">Punctularia strigosozonata (strain HHB-11173)</name>
    <name type="common">White-rot fungus</name>
    <dbReference type="NCBI Taxonomy" id="741275"/>
    <lineage>
        <taxon>Eukaryota</taxon>
        <taxon>Fungi</taxon>
        <taxon>Dikarya</taxon>
        <taxon>Basidiomycota</taxon>
        <taxon>Agaricomycotina</taxon>
        <taxon>Agaricomycetes</taxon>
        <taxon>Corticiales</taxon>
        <taxon>Punctulariaceae</taxon>
        <taxon>Punctularia</taxon>
    </lineage>
</organism>
<name>R7S4C8_PUNST</name>
<reference evidence="2" key="1">
    <citation type="journal article" date="2012" name="Science">
        <title>The Paleozoic origin of enzymatic lignin decomposition reconstructed from 31 fungal genomes.</title>
        <authorList>
            <person name="Floudas D."/>
            <person name="Binder M."/>
            <person name="Riley R."/>
            <person name="Barry K."/>
            <person name="Blanchette R.A."/>
            <person name="Henrissat B."/>
            <person name="Martinez A.T."/>
            <person name="Otillar R."/>
            <person name="Spatafora J.W."/>
            <person name="Yadav J.S."/>
            <person name="Aerts A."/>
            <person name="Benoit I."/>
            <person name="Boyd A."/>
            <person name="Carlson A."/>
            <person name="Copeland A."/>
            <person name="Coutinho P.M."/>
            <person name="de Vries R.P."/>
            <person name="Ferreira P."/>
            <person name="Findley K."/>
            <person name="Foster B."/>
            <person name="Gaskell J."/>
            <person name="Glotzer D."/>
            <person name="Gorecki P."/>
            <person name="Heitman J."/>
            <person name="Hesse C."/>
            <person name="Hori C."/>
            <person name="Igarashi K."/>
            <person name="Jurgens J.A."/>
            <person name="Kallen N."/>
            <person name="Kersten P."/>
            <person name="Kohler A."/>
            <person name="Kuees U."/>
            <person name="Kumar T.K.A."/>
            <person name="Kuo A."/>
            <person name="LaButti K."/>
            <person name="Larrondo L.F."/>
            <person name="Lindquist E."/>
            <person name="Ling A."/>
            <person name="Lombard V."/>
            <person name="Lucas S."/>
            <person name="Lundell T."/>
            <person name="Martin R."/>
            <person name="McLaughlin D.J."/>
            <person name="Morgenstern I."/>
            <person name="Morin E."/>
            <person name="Murat C."/>
            <person name="Nagy L.G."/>
            <person name="Nolan M."/>
            <person name="Ohm R.A."/>
            <person name="Patyshakuliyeva A."/>
            <person name="Rokas A."/>
            <person name="Ruiz-Duenas F.J."/>
            <person name="Sabat G."/>
            <person name="Salamov A."/>
            <person name="Samejima M."/>
            <person name="Schmutz J."/>
            <person name="Slot J.C."/>
            <person name="St John F."/>
            <person name="Stenlid J."/>
            <person name="Sun H."/>
            <person name="Sun S."/>
            <person name="Syed K."/>
            <person name="Tsang A."/>
            <person name="Wiebenga A."/>
            <person name="Young D."/>
            <person name="Pisabarro A."/>
            <person name="Eastwood D.C."/>
            <person name="Martin F."/>
            <person name="Cullen D."/>
            <person name="Grigoriev I.V."/>
            <person name="Hibbett D.S."/>
        </authorList>
    </citation>
    <scope>NUCLEOTIDE SEQUENCE [LARGE SCALE GENOMIC DNA]</scope>
    <source>
        <strain evidence="2">HHB-11173 SS5</strain>
    </source>
</reference>
<dbReference type="OrthoDB" id="2320332at2759"/>
<dbReference type="SUPFAM" id="SSF55961">
    <property type="entry name" value="Bet v1-like"/>
    <property type="match status" value="1"/>
</dbReference>
<evidence type="ECO:0008006" key="3">
    <source>
        <dbReference type="Google" id="ProtNLM"/>
    </source>
</evidence>
<keyword evidence="2" id="KW-1185">Reference proteome</keyword>
<dbReference type="Proteomes" id="UP000054196">
    <property type="component" value="Unassembled WGS sequence"/>
</dbReference>